<protein>
    <recommendedName>
        <fullName evidence="1">Glycosyl hydrolase family 13 catalytic domain-containing protein</fullName>
    </recommendedName>
</protein>
<dbReference type="InterPro" id="IPR017853">
    <property type="entry name" value="GH"/>
</dbReference>
<organism evidence="2 3">
    <name type="scientific">Gangjinia marincola</name>
    <dbReference type="NCBI Taxonomy" id="578463"/>
    <lineage>
        <taxon>Bacteria</taxon>
        <taxon>Pseudomonadati</taxon>
        <taxon>Bacteroidota</taxon>
        <taxon>Flavobacteriia</taxon>
        <taxon>Flavobacteriales</taxon>
        <taxon>Flavobacteriaceae</taxon>
        <taxon>Gangjinia</taxon>
    </lineage>
</organism>
<dbReference type="Proteomes" id="UP001500507">
    <property type="component" value="Unassembled WGS sequence"/>
</dbReference>
<gene>
    <name evidence="2" type="ORF">GCM10009117_13130</name>
</gene>
<dbReference type="Pfam" id="PF00128">
    <property type="entry name" value="Alpha-amylase"/>
    <property type="match status" value="1"/>
</dbReference>
<dbReference type="PANTHER" id="PTHR10357">
    <property type="entry name" value="ALPHA-AMYLASE FAMILY MEMBER"/>
    <property type="match status" value="1"/>
</dbReference>
<dbReference type="PROSITE" id="PS51257">
    <property type="entry name" value="PROKAR_LIPOPROTEIN"/>
    <property type="match status" value="1"/>
</dbReference>
<proteinExistence type="predicted"/>
<dbReference type="SMART" id="SM00642">
    <property type="entry name" value="Aamy"/>
    <property type="match status" value="1"/>
</dbReference>
<dbReference type="RefSeq" id="WP_343765024.1">
    <property type="nucleotide sequence ID" value="NZ_BAAAFG010000013.1"/>
</dbReference>
<dbReference type="Gene3D" id="3.20.20.80">
    <property type="entry name" value="Glycosidases"/>
    <property type="match status" value="2"/>
</dbReference>
<name>A0ABP3XVZ2_9FLAO</name>
<comment type="caution">
    <text evidence="2">The sequence shown here is derived from an EMBL/GenBank/DDBJ whole genome shotgun (WGS) entry which is preliminary data.</text>
</comment>
<keyword evidence="3" id="KW-1185">Reference proteome</keyword>
<dbReference type="InterPro" id="IPR006047">
    <property type="entry name" value="GH13_cat_dom"/>
</dbReference>
<reference evidence="3" key="1">
    <citation type="journal article" date="2019" name="Int. J. Syst. Evol. Microbiol.">
        <title>The Global Catalogue of Microorganisms (GCM) 10K type strain sequencing project: providing services to taxonomists for standard genome sequencing and annotation.</title>
        <authorList>
            <consortium name="The Broad Institute Genomics Platform"/>
            <consortium name="The Broad Institute Genome Sequencing Center for Infectious Disease"/>
            <person name="Wu L."/>
            <person name="Ma J."/>
        </authorList>
    </citation>
    <scope>NUCLEOTIDE SEQUENCE [LARGE SCALE GENOMIC DNA]</scope>
    <source>
        <strain evidence="3">JCM 16082</strain>
    </source>
</reference>
<evidence type="ECO:0000259" key="1">
    <source>
        <dbReference type="SMART" id="SM00642"/>
    </source>
</evidence>
<evidence type="ECO:0000313" key="3">
    <source>
        <dbReference type="Proteomes" id="UP001500507"/>
    </source>
</evidence>
<dbReference type="PANTHER" id="PTHR10357:SF209">
    <property type="entry name" value="PERIPLASMIC ALPHA-AMYLASE"/>
    <property type="match status" value="1"/>
</dbReference>
<feature type="domain" description="Glycosyl hydrolase family 13 catalytic" evidence="1">
    <location>
        <begin position="47"/>
        <end position="468"/>
    </location>
</feature>
<dbReference type="EMBL" id="BAAAFG010000013">
    <property type="protein sequence ID" value="GAA0872166.1"/>
    <property type="molecule type" value="Genomic_DNA"/>
</dbReference>
<dbReference type="SUPFAM" id="SSF51445">
    <property type="entry name" value="(Trans)glycosidases"/>
    <property type="match status" value="1"/>
</dbReference>
<sequence length="557" mass="63323">MRPASLLSVLFVLFLSSCNSDKKEAKPNTETAEVNTPFTWENLNLYFLLTDRFHNGDPSNDVNFNRTKEAAKLRGFEGGDFAGIIQKIEEGYFDKLGINALWFSPVAEQIHDATDEGTGVTYGFHGYWANDWTSIEPNFGTAEELQQVVNTAHDHGIKVLFDVVLNHTGPVTDADPYWGEAWARTSPGCSYQNQETAVTCTLVENLPDIKTESDEEVELPQALIDKWTAENRLEEELAELEEFFDETGLKRTPTNYFVKWLTDYITDYGIDGFRIDTVKHVEEDVWQTLAEYAEKTFATYKSNHPEEDFLSDHFYMVGELYGYTATNGRAFNFGDKKVDYFDHGFDDMINFQFKYDAQKPYDSLFTQYATLLNEGELKEVNILNYLSSHDDGQPFDPKREKSMEAATKLMLSPGGAQLYYGDETNRSLVIEGTVGDATLRSMMNWEDIEKNQETKKLLAHYQKLGQFRKQHPAIAAGTHKLVTVEPYYFERSYTKEGVDDHVVVGLDLAKGKKKIPAPGFEPRSEVRDAYSGKTGKVVYGTVELDTPYTVVLLEKLE</sequence>
<accession>A0ABP3XVZ2</accession>
<evidence type="ECO:0000313" key="2">
    <source>
        <dbReference type="EMBL" id="GAA0872166.1"/>
    </source>
</evidence>